<evidence type="ECO:0000313" key="2">
    <source>
        <dbReference type="EMBL" id="AWI09218.1"/>
    </source>
</evidence>
<evidence type="ECO:0000259" key="1">
    <source>
        <dbReference type="Pfam" id="PF12680"/>
    </source>
</evidence>
<dbReference type="EMBL" id="CP023004">
    <property type="protein sequence ID" value="AWI09218.1"/>
    <property type="molecule type" value="Genomic_DNA"/>
</dbReference>
<evidence type="ECO:0000313" key="3">
    <source>
        <dbReference type="Proteomes" id="UP000244896"/>
    </source>
</evidence>
<sequence length="150" mass="17113">MKNNPIKTNAADRNHPGFKKEAEPFFNIVMEGLKGRVDGDHFWDAVSEDAVFEFRYRFPGFAGKIVGRDAYMEWFEGYSAVLHSTDNLRTYEATAAGVIILEYEVHGIIPSTGKKYDNRFCSIVTVRDKKIAHWIDYCDSLAIMTSYSPD</sequence>
<protein>
    <submittedName>
        <fullName evidence="2">Limonene-1,2-epoxide hydrolase</fullName>
    </submittedName>
</protein>
<dbReference type="Pfam" id="PF12680">
    <property type="entry name" value="SnoaL_2"/>
    <property type="match status" value="1"/>
</dbReference>
<name>A0A2U8E2W2_9BACT</name>
<reference evidence="2 3" key="1">
    <citation type="journal article" date="2018" name="Syst. Appl. Microbiol.">
        <title>Ereboglobus luteus gen. nov. sp. nov. from cockroach guts, and new insights into the oxygen relationship of the genera Opitutus and Didymococcus (Verrucomicrobia: Opitutaceae).</title>
        <authorList>
            <person name="Tegtmeier D."/>
            <person name="Belitz A."/>
            <person name="Radek R."/>
            <person name="Heimerl T."/>
            <person name="Brune A."/>
        </authorList>
    </citation>
    <scope>NUCLEOTIDE SEQUENCE [LARGE SCALE GENOMIC DNA]</scope>
    <source>
        <strain evidence="2 3">Ho45</strain>
    </source>
</reference>
<gene>
    <name evidence="2" type="ORF">CKA38_08175</name>
</gene>
<dbReference type="SUPFAM" id="SSF54427">
    <property type="entry name" value="NTF2-like"/>
    <property type="match status" value="1"/>
</dbReference>
<accession>A0A2U8E2W2</accession>
<dbReference type="AlphaFoldDB" id="A0A2U8E2W2"/>
<proteinExistence type="predicted"/>
<dbReference type="Proteomes" id="UP000244896">
    <property type="component" value="Chromosome"/>
</dbReference>
<dbReference type="GO" id="GO:0016787">
    <property type="term" value="F:hydrolase activity"/>
    <property type="evidence" value="ECO:0007669"/>
    <property type="project" value="UniProtKB-KW"/>
</dbReference>
<dbReference type="InterPro" id="IPR037401">
    <property type="entry name" value="SnoaL-like"/>
</dbReference>
<keyword evidence="3" id="KW-1185">Reference proteome</keyword>
<feature type="domain" description="SnoaL-like" evidence="1">
    <location>
        <begin position="38"/>
        <end position="134"/>
    </location>
</feature>
<dbReference type="RefSeq" id="WP_108825029.1">
    <property type="nucleotide sequence ID" value="NZ_CP023004.1"/>
</dbReference>
<dbReference type="KEGG" id="elut:CKA38_08175"/>
<dbReference type="InterPro" id="IPR032710">
    <property type="entry name" value="NTF2-like_dom_sf"/>
</dbReference>
<dbReference type="Gene3D" id="3.10.450.50">
    <property type="match status" value="1"/>
</dbReference>
<keyword evidence="2" id="KW-0378">Hydrolase</keyword>
<organism evidence="2 3">
    <name type="scientific">Ereboglobus luteus</name>
    <dbReference type="NCBI Taxonomy" id="1796921"/>
    <lineage>
        <taxon>Bacteria</taxon>
        <taxon>Pseudomonadati</taxon>
        <taxon>Verrucomicrobiota</taxon>
        <taxon>Opitutia</taxon>
        <taxon>Opitutales</taxon>
        <taxon>Opitutaceae</taxon>
        <taxon>Ereboglobus</taxon>
    </lineage>
</organism>
<dbReference type="OrthoDB" id="1450423at2"/>